<protein>
    <submittedName>
        <fullName evidence="1">DUF2703 domain-containing protein</fullName>
    </submittedName>
</protein>
<dbReference type="OrthoDB" id="337340at2157"/>
<reference evidence="1" key="1">
    <citation type="submission" date="2021-04" db="EMBL/GenBank/DDBJ databases">
        <title>Complete Genome sequence and Methylome Analysis of the Haloarchaeon Haloarcula sinaiiensis.</title>
        <authorList>
            <person name="Fomenkov A."/>
            <person name="DasSarma P."/>
            <person name="DasSarma S."/>
            <person name="Roberts R.J."/>
        </authorList>
    </citation>
    <scope>NUCLEOTIDE SEQUENCE</scope>
    <source>
        <strain evidence="1">ATCC 33800</strain>
        <plasmid evidence="1">pHsi388</plasmid>
    </source>
</reference>
<evidence type="ECO:0000313" key="2">
    <source>
        <dbReference type="Proteomes" id="UP000682967"/>
    </source>
</evidence>
<dbReference type="AlphaFoldDB" id="A0A8T8KHV5"/>
<geneLocation type="plasmid" evidence="1 2">
    <name>pHsi388</name>
</geneLocation>
<gene>
    <name evidence="1" type="ORF">KDQ40_20370</name>
</gene>
<keyword evidence="1" id="KW-0614">Plasmid</keyword>
<sequence>MRTASVTGVVVLHFDFLYLDTESCERCMGTEAALETALKLVAPVLTAGECVELVASVLILPD</sequence>
<dbReference type="Proteomes" id="UP000682967">
    <property type="component" value="Plasmid pHsi388"/>
</dbReference>
<accession>A0A8T8KHV5</accession>
<organism evidence="1 2">
    <name type="scientific">Haloarcula marismortui ATCC 33800</name>
    <dbReference type="NCBI Taxonomy" id="662476"/>
    <lineage>
        <taxon>Archaea</taxon>
        <taxon>Methanobacteriati</taxon>
        <taxon>Methanobacteriota</taxon>
        <taxon>Stenosarchaea group</taxon>
        <taxon>Halobacteria</taxon>
        <taxon>Halobacteriales</taxon>
        <taxon>Haloarculaceae</taxon>
        <taxon>Haloarcula</taxon>
    </lineage>
</organism>
<proteinExistence type="predicted"/>
<dbReference type="KEGG" id="hsin:KDQ40_20370"/>
<dbReference type="EMBL" id="CP073369">
    <property type="protein sequence ID" value="QUJ74686.1"/>
    <property type="molecule type" value="Genomic_DNA"/>
</dbReference>
<evidence type="ECO:0000313" key="1">
    <source>
        <dbReference type="EMBL" id="QUJ74686.1"/>
    </source>
</evidence>
<name>A0A8T8KHV5_9EURY</name>